<accession>A0A8K0KQD0</accession>
<sequence length="152" mass="17764">MIASVGDQFRSDPYGVNMNNLFVDFEACVDDAGKFVIKEVALLDYEKRLIQHWIVRPPFSNEYLGKKAKKQNVWLETYHHGLEKSIYISNLLHCKVIDLDSAGCPSLKKLRNFNTEAPRCFQKNHRVPKNNFSCALSNVHYLMYWFTKFDIQ</sequence>
<dbReference type="AlphaFoldDB" id="A0A8K0KQD0"/>
<dbReference type="EMBL" id="KZ309703">
    <property type="protein sequence ID" value="KAG8239559.1"/>
    <property type="molecule type" value="Genomic_DNA"/>
</dbReference>
<reference evidence="1" key="2">
    <citation type="submission" date="2017-10" db="EMBL/GenBank/DDBJ databases">
        <title>Ladona fulva Genome sequencing and assembly.</title>
        <authorList>
            <person name="Murali S."/>
            <person name="Richards S."/>
            <person name="Bandaranaike D."/>
            <person name="Bellair M."/>
            <person name="Blankenburg K."/>
            <person name="Chao H."/>
            <person name="Dinh H."/>
            <person name="Doddapaneni H."/>
            <person name="Dugan-Rocha S."/>
            <person name="Elkadiri S."/>
            <person name="Gnanaolivu R."/>
            <person name="Hernandez B."/>
            <person name="Skinner E."/>
            <person name="Javaid M."/>
            <person name="Lee S."/>
            <person name="Li M."/>
            <person name="Ming W."/>
            <person name="Munidasa M."/>
            <person name="Muniz J."/>
            <person name="Nguyen L."/>
            <person name="Hughes D."/>
            <person name="Osuji N."/>
            <person name="Pu L.-L."/>
            <person name="Puazo M."/>
            <person name="Qu C."/>
            <person name="Quiroz J."/>
            <person name="Raj R."/>
            <person name="Weissenberger G."/>
            <person name="Xin Y."/>
            <person name="Zou X."/>
            <person name="Han Y."/>
            <person name="Worley K."/>
            <person name="Muzny D."/>
            <person name="Gibbs R."/>
        </authorList>
    </citation>
    <scope>NUCLEOTIDE SEQUENCE</scope>
    <source>
        <strain evidence="1">Sampled in the wild</strain>
    </source>
</reference>
<evidence type="ECO:0000313" key="1">
    <source>
        <dbReference type="EMBL" id="KAG8239559.1"/>
    </source>
</evidence>
<evidence type="ECO:0000313" key="2">
    <source>
        <dbReference type="Proteomes" id="UP000792457"/>
    </source>
</evidence>
<dbReference type="Proteomes" id="UP000792457">
    <property type="component" value="Unassembled WGS sequence"/>
</dbReference>
<keyword evidence="2" id="KW-1185">Reference proteome</keyword>
<gene>
    <name evidence="1" type="ORF">J437_LFUL019251</name>
</gene>
<comment type="caution">
    <text evidence="1">The sequence shown here is derived from an EMBL/GenBank/DDBJ whole genome shotgun (WGS) entry which is preliminary data.</text>
</comment>
<protein>
    <submittedName>
        <fullName evidence="1">Uncharacterized protein</fullName>
    </submittedName>
</protein>
<proteinExistence type="predicted"/>
<dbReference type="OrthoDB" id="8050526at2759"/>
<organism evidence="1 2">
    <name type="scientific">Ladona fulva</name>
    <name type="common">Scarce chaser dragonfly</name>
    <name type="synonym">Libellula fulva</name>
    <dbReference type="NCBI Taxonomy" id="123851"/>
    <lineage>
        <taxon>Eukaryota</taxon>
        <taxon>Metazoa</taxon>
        <taxon>Ecdysozoa</taxon>
        <taxon>Arthropoda</taxon>
        <taxon>Hexapoda</taxon>
        <taxon>Insecta</taxon>
        <taxon>Pterygota</taxon>
        <taxon>Palaeoptera</taxon>
        <taxon>Odonata</taxon>
        <taxon>Epiprocta</taxon>
        <taxon>Anisoptera</taxon>
        <taxon>Libelluloidea</taxon>
        <taxon>Libellulidae</taxon>
        <taxon>Ladona</taxon>
    </lineage>
</organism>
<reference evidence="1" key="1">
    <citation type="submission" date="2013-04" db="EMBL/GenBank/DDBJ databases">
        <authorList>
            <person name="Qu J."/>
            <person name="Murali S.C."/>
            <person name="Bandaranaike D."/>
            <person name="Bellair M."/>
            <person name="Blankenburg K."/>
            <person name="Chao H."/>
            <person name="Dinh H."/>
            <person name="Doddapaneni H."/>
            <person name="Downs B."/>
            <person name="Dugan-Rocha S."/>
            <person name="Elkadiri S."/>
            <person name="Gnanaolivu R.D."/>
            <person name="Hernandez B."/>
            <person name="Javaid M."/>
            <person name="Jayaseelan J.C."/>
            <person name="Lee S."/>
            <person name="Li M."/>
            <person name="Ming W."/>
            <person name="Munidasa M."/>
            <person name="Muniz J."/>
            <person name="Nguyen L."/>
            <person name="Ongeri F."/>
            <person name="Osuji N."/>
            <person name="Pu L.-L."/>
            <person name="Puazo M."/>
            <person name="Qu C."/>
            <person name="Quiroz J."/>
            <person name="Raj R."/>
            <person name="Weissenberger G."/>
            <person name="Xin Y."/>
            <person name="Zou X."/>
            <person name="Han Y."/>
            <person name="Richards S."/>
            <person name="Worley K."/>
            <person name="Muzny D."/>
            <person name="Gibbs R."/>
        </authorList>
    </citation>
    <scope>NUCLEOTIDE SEQUENCE</scope>
    <source>
        <strain evidence="1">Sampled in the wild</strain>
    </source>
</reference>
<name>A0A8K0KQD0_LADFU</name>